<keyword evidence="2" id="KW-0732">Signal</keyword>
<feature type="chain" id="PRO_5039137420" evidence="2">
    <location>
        <begin position="19"/>
        <end position="156"/>
    </location>
</feature>
<evidence type="ECO:0000313" key="4">
    <source>
        <dbReference type="Proteomes" id="UP000823927"/>
    </source>
</evidence>
<dbReference type="AlphaFoldDB" id="A0A9D1JPB9"/>
<proteinExistence type="predicted"/>
<dbReference type="PROSITE" id="PS51257">
    <property type="entry name" value="PROKAR_LIPOPROTEIN"/>
    <property type="match status" value="1"/>
</dbReference>
<comment type="caution">
    <text evidence="3">The sequence shown here is derived from an EMBL/GenBank/DDBJ whole genome shotgun (WGS) entry which is preliminary data.</text>
</comment>
<dbReference type="Proteomes" id="UP000823927">
    <property type="component" value="Unassembled WGS sequence"/>
</dbReference>
<feature type="signal peptide" evidence="2">
    <location>
        <begin position="1"/>
        <end position="18"/>
    </location>
</feature>
<feature type="region of interest" description="Disordered" evidence="1">
    <location>
        <begin position="115"/>
        <end position="156"/>
    </location>
</feature>
<accession>A0A9D1JPB9</accession>
<evidence type="ECO:0000256" key="1">
    <source>
        <dbReference type="SAM" id="MobiDB-lite"/>
    </source>
</evidence>
<organism evidence="3 4">
    <name type="scientific">Candidatus Scybalocola faecigallinarum</name>
    <dbReference type="NCBI Taxonomy" id="2840941"/>
    <lineage>
        <taxon>Bacteria</taxon>
        <taxon>Bacillati</taxon>
        <taxon>Bacillota</taxon>
        <taxon>Clostridia</taxon>
        <taxon>Lachnospirales</taxon>
        <taxon>Lachnospiraceae</taxon>
        <taxon>Lachnospiraceae incertae sedis</taxon>
        <taxon>Candidatus Scybalocola (ex Gilroy et al. 2021)</taxon>
    </lineage>
</organism>
<feature type="compositionally biased region" description="Polar residues" evidence="1">
    <location>
        <begin position="139"/>
        <end position="156"/>
    </location>
</feature>
<protein>
    <submittedName>
        <fullName evidence="3">Uncharacterized protein</fullName>
    </submittedName>
</protein>
<reference evidence="3" key="2">
    <citation type="journal article" date="2021" name="PeerJ">
        <title>Extensive microbial diversity within the chicken gut microbiome revealed by metagenomics and culture.</title>
        <authorList>
            <person name="Gilroy R."/>
            <person name="Ravi A."/>
            <person name="Getino M."/>
            <person name="Pursley I."/>
            <person name="Horton D.L."/>
            <person name="Alikhan N.F."/>
            <person name="Baker D."/>
            <person name="Gharbi K."/>
            <person name="Hall N."/>
            <person name="Watson M."/>
            <person name="Adriaenssens E.M."/>
            <person name="Foster-Nyarko E."/>
            <person name="Jarju S."/>
            <person name="Secka A."/>
            <person name="Antonio M."/>
            <person name="Oren A."/>
            <person name="Chaudhuri R.R."/>
            <person name="La Ragione R."/>
            <person name="Hildebrand F."/>
            <person name="Pallen M.J."/>
        </authorList>
    </citation>
    <scope>NUCLEOTIDE SEQUENCE</scope>
    <source>
        <strain evidence="3">CHK178-757</strain>
    </source>
</reference>
<evidence type="ECO:0000256" key="2">
    <source>
        <dbReference type="SAM" id="SignalP"/>
    </source>
</evidence>
<gene>
    <name evidence="3" type="ORF">IAB46_00080</name>
</gene>
<sequence>MKKIFLVGCLFLCLNVFAGCTQGNETSAQSRTDLTAEEIRGLTADMERKDVEDLLGQDDDHLAQKEDVDVYSLSDGSTAILRYVDDKLAGAYIRGKDMFEDTIFSKFARDIQENLDEGSYNTNDGEVLGNPDESEETMSGENMPQTGETALESQSR</sequence>
<reference evidence="3" key="1">
    <citation type="submission" date="2020-10" db="EMBL/GenBank/DDBJ databases">
        <authorList>
            <person name="Gilroy R."/>
        </authorList>
    </citation>
    <scope>NUCLEOTIDE SEQUENCE</scope>
    <source>
        <strain evidence="3">CHK178-757</strain>
    </source>
</reference>
<dbReference type="EMBL" id="DVIT01000002">
    <property type="protein sequence ID" value="HIS45961.1"/>
    <property type="molecule type" value="Genomic_DNA"/>
</dbReference>
<name>A0A9D1JPB9_9FIRM</name>
<evidence type="ECO:0000313" key="3">
    <source>
        <dbReference type="EMBL" id="HIS45961.1"/>
    </source>
</evidence>